<dbReference type="GO" id="GO:0046983">
    <property type="term" value="F:protein dimerization activity"/>
    <property type="evidence" value="ECO:0007669"/>
    <property type="project" value="InterPro"/>
</dbReference>
<dbReference type="Proteomes" id="UP001044222">
    <property type="component" value="Unassembled WGS sequence"/>
</dbReference>
<dbReference type="SUPFAM" id="SSF53098">
    <property type="entry name" value="Ribonuclease H-like"/>
    <property type="match status" value="1"/>
</dbReference>
<dbReference type="EMBL" id="JAFIRN010000005">
    <property type="protein sequence ID" value="KAG5848595.1"/>
    <property type="molecule type" value="Genomic_DNA"/>
</dbReference>
<dbReference type="PANTHER" id="PTHR47611">
    <property type="entry name" value="HAT DIMERISATION DOMAIN, C-TERMINAL"/>
    <property type="match status" value="1"/>
</dbReference>
<gene>
    <name evidence="2" type="ORF">ANANG_G00100150</name>
</gene>
<comment type="caution">
    <text evidence="2">The sequence shown here is derived from an EMBL/GenBank/DDBJ whole genome shotgun (WGS) entry which is preliminary data.</text>
</comment>
<accession>A0A9D3RZ45</accession>
<name>A0A9D3RZ45_ANGAN</name>
<reference evidence="2" key="1">
    <citation type="submission" date="2021-01" db="EMBL/GenBank/DDBJ databases">
        <title>A chromosome-scale assembly of European eel, Anguilla anguilla.</title>
        <authorList>
            <person name="Henkel C."/>
            <person name="Jong-Raadsen S.A."/>
            <person name="Dufour S."/>
            <person name="Weltzien F.-A."/>
            <person name="Palstra A.P."/>
            <person name="Pelster B."/>
            <person name="Spaink H.P."/>
            <person name="Van Den Thillart G.E."/>
            <person name="Jansen H."/>
            <person name="Zahm M."/>
            <person name="Klopp C."/>
            <person name="Cedric C."/>
            <person name="Louis A."/>
            <person name="Berthelot C."/>
            <person name="Parey E."/>
            <person name="Roest Crollius H."/>
            <person name="Montfort J."/>
            <person name="Robinson-Rechavi M."/>
            <person name="Bucao C."/>
            <person name="Bouchez O."/>
            <person name="Gislard M."/>
            <person name="Lluch J."/>
            <person name="Milhes M."/>
            <person name="Lampietro C."/>
            <person name="Lopez Roques C."/>
            <person name="Donnadieu C."/>
            <person name="Braasch I."/>
            <person name="Desvignes T."/>
            <person name="Postlethwait J."/>
            <person name="Bobe J."/>
            <person name="Guiguen Y."/>
            <person name="Dirks R."/>
        </authorList>
    </citation>
    <scope>NUCLEOTIDE SEQUENCE</scope>
    <source>
        <strain evidence="2">Tag_6206</strain>
        <tissue evidence="2">Liver</tissue>
    </source>
</reference>
<evidence type="ECO:0000259" key="1">
    <source>
        <dbReference type="Pfam" id="PF05699"/>
    </source>
</evidence>
<keyword evidence="3" id="KW-1185">Reference proteome</keyword>
<evidence type="ECO:0000313" key="2">
    <source>
        <dbReference type="EMBL" id="KAG5848595.1"/>
    </source>
</evidence>
<dbReference type="InterPro" id="IPR012337">
    <property type="entry name" value="RNaseH-like_sf"/>
</dbReference>
<dbReference type="InterPro" id="IPR008906">
    <property type="entry name" value="HATC_C_dom"/>
</dbReference>
<protein>
    <recommendedName>
        <fullName evidence="1">HAT C-terminal dimerisation domain-containing protein</fullName>
    </recommendedName>
</protein>
<dbReference type="Pfam" id="PF05699">
    <property type="entry name" value="Dimer_Tnp_hAT"/>
    <property type="match status" value="1"/>
</dbReference>
<organism evidence="2 3">
    <name type="scientific">Anguilla anguilla</name>
    <name type="common">European freshwater eel</name>
    <name type="synonym">Muraena anguilla</name>
    <dbReference type="NCBI Taxonomy" id="7936"/>
    <lineage>
        <taxon>Eukaryota</taxon>
        <taxon>Metazoa</taxon>
        <taxon>Chordata</taxon>
        <taxon>Craniata</taxon>
        <taxon>Vertebrata</taxon>
        <taxon>Euteleostomi</taxon>
        <taxon>Actinopterygii</taxon>
        <taxon>Neopterygii</taxon>
        <taxon>Teleostei</taxon>
        <taxon>Anguilliformes</taxon>
        <taxon>Anguillidae</taxon>
        <taxon>Anguilla</taxon>
    </lineage>
</organism>
<proteinExistence type="predicted"/>
<dbReference type="PANTHER" id="PTHR47611:SF3">
    <property type="entry name" value="HAT C-TERMINAL DIMERISATION DOMAIN-CONTAINING PROTEIN"/>
    <property type="match status" value="1"/>
</dbReference>
<sequence length="117" mass="13664">MISQQMYFALPNLERKMCPLQFWQSEGHRFPHLQKLTLKYLCVPTTSVPSERIFSKSGELISKRRSRLKPKNVHACPSSCITIGSVVPSMTRRFDIRIVPSPICEERFFYFYCCTIV</sequence>
<evidence type="ECO:0000313" key="3">
    <source>
        <dbReference type="Proteomes" id="UP001044222"/>
    </source>
</evidence>
<feature type="domain" description="HAT C-terminal dimerisation" evidence="1">
    <location>
        <begin position="6"/>
        <end position="76"/>
    </location>
</feature>
<dbReference type="AlphaFoldDB" id="A0A9D3RZ45"/>